<sequence>MMGSESNKIDAKAQSMQSDGPAAAHQADAVSSLTAKSELLVNSVAKKVVLEYARSAIAAAVDSASQRADQLAAPARSSASVALSQFADSAYTNAVNYANPSEAVAGVEAFTANVDHAIDTANFSSANDVVMHAANSLVNKTTVLGASAADDTKLTINSAFDQISTELSQQADNIAGADSLAQSGVDHLESLTSAAVLSFAKHEMEATYLQFKDELFQLSDAVAQDAIAEIHSVTDPTYAWVQSNAAAPASASAQVSTAITSMNSIFASYGNVLVSAGVAEYASNAYSAVAYLSGDQLLNANRMIDSAARVLLNNSIATSNIDAQSINQIYGLIPVASNAIKSITDEVNHSFADRQLSAATVSAAATTSSLTPAGKVHVDFSINSYVQQAQSEVAAVVNDPATLNATLSSATSTIASMATAAMVADPYASAAHQLQTTVASADEQLSRLSGVAQLNATSAVHVATTSASAALDANHFDAAQLTETVQTIGEQVDGIIDHYANSAAVDQLNGAYSAADSMVVQLGTKAERSAARTQIEAIRDSAAQVIAAQSDVDSVVASATDTLHSTAVQLIQSDPNRSAHYAVQMVLRSATDKGAYLDAISRDNAVSEVAMVATRASSAMVKNAGRASALANDVEQASLAADRIIDHYAVEDARSKTHSMASSAHQQMQFVSDVAFADQAASQVAAVQNSMNMTLFHNSDQLAVVSQAVVDAQANLTSIADYYVQTDAVAAAHAKLASLASTAAVTTADLDEANRGNANREVAHTLQSAQAALSATSGHHQVAEQAAASVTATLNHYTLAYTSVAVSSAASSANQHLAQVGIGDDQTAREIASFVQATDANIATDRDNFANVLLDVRNGIAQVNSYVDAAVKKNPHASAVNTVQSTAARLTAERSAANYDFANFSSAVAKTTSVNCKTISQINDTATIDQLMSVADTENMHHYQSNVAASATAALSAVAKSVRQKLIAVGVTIDDPLDELMAEYAEIINRDASDARFAAIDQQLGTLELQSLFDNTIKDHPQAAKRYELESMASAASSVAAEYLAESVELDRDLYRVVSSATQQVNASADEAGMASAVATASAAMDAVVNENVAASALQLIDSAADSANRRVANIKDTGKSIDAQSEIRFNAETGIKLVKADAQTPKLVNIDVRNTLMKLTSMTSAAVGDDTVAATLDQINSMVASARASVSFADSTADLRFASQVDQYVDQARSAVAGVEDRNNVAPHLAGLEVQLTTLTDQVKRDSVNAQMIDAKADAKRSLATLRGQDQLALNGELDAITDRVADAIDHDLNDPENLKTDIQNGLTAIAQLVADAIQKDPYATAHQLVQSAVATTTSTADALSGSVANNLRSEIASANSHYADQLPAADDASVSAVASGAVQALTMTTNNYVAAYAANVINVARERILNASRAYSGVSTNTLERRFSAILGMAMGVIQSDFNDLNLIHLDIQNIIAQLEAAFEEAVAADPNGQYQLAVTKLKQSATAAANVSDQLTAANLSSALNSVASAADGNSLAASAQMQSVVNAYHADRAVAAVSSAATAAQLRVLRLNDVSKISTSAAIDDLVSSANGEISADADYPRYTSLDAAEGIQAINARLASAVANDATAVTSSVAASATSVAFERMGSMTAAASLVATNQIKRVVDRAVTNQQPTETLVHQIDQVADRYLIDSAQARLNQTADAVNDQLDTNPDQEPIIKRIQTITKETMAKVRADVKMPAYLALDVTDGVAALNELVSEYQTDPLVSIKAEINSAAQDLTTMVPATGSVNSNVSSAAASVARTAIQNIANVADDSNAVAAFTQSAADQFDLLRQSYVAESATAVVQSAISSAQVSAAMIADESIAAQYHDQFSGIADSFNRQLQADARNASLTALDIENAVLEINQITDQAVASDSQASAATTYSTAVSGALSAAFRNTALMTTSQVDNYHSAMAKVLPDSEEVLNASQSAVADQVSAVQTAIASVANRYYGLWAVSAVDQAASDLLSGAANYNGSVASWAASQATNYQSSFNANLAKDSAATDLIILDAQNAVSAISATASKAAEQDSTAFANIEINAQISSANSVLSELTGHTDSTADMQMNSVAHQANASLNSVSNNLNTVMKIVSSTAVAIDTVANMTIASSAHSLVASAADSLMQRAGHLSRGTTQAELIDLVKQTALTIDDAIDSNASYLVSVSMAAEAGVESMGSAMLADLKQDRSASAQIAFESLASSAADQVGALDSFASANFSSAVGSISNRTTAYLADQLDKPKRVNSEIRYAGKTIQKLMRRAIAQSATDWVTSQAAGIREQLSTIADQPLRDRVDSQIAAQLAKAEVMITSDAFDYQLASLDADNHLSAINSLAASAFASDTAAVQSTAHQQALDSAYAKVGSLSGTRSVAFDSQIAALDASAADYAAQLDAVGNHFIMTSANAVLDATVASANHRLAVINDVNAQAEVLKDIEHRQSQASVAISADAHHSKFASLDANNAASAIDLMVNKAVANDSIASATVMIDQAASSVTAEMQAASIDQLLRFEKQVQMLTNNAEQALLGPFTDNDSLVSQAESQLVRLANNYMVSSAYSAVGSLASAASDWTSDLAVADSLNVKAYIDSALNSADSQISVHSAAPSLVADAVNNVANTVEHLASDAVNNSPMAAAKHSLAHLKSSAATIDQSLSGLDAQNFSSAINSVAQSAVERFTENGATINQQALQKAAHLMTNLSNLHAAQGAMDQLLRAAENAEHKIDYLADNEKRGLAFTDVANTIEKYRDLIEFDIDHLALINLDVINGKAKLAAIASAAVKDDVVARAIDRMDRHASSVTSQASGLDSLASANLSSAINDLTARAMTMIQSTDDHPDTLNSLSQSATAKMDSLLGSYVTAAAHEQLANVRARVDEQAALIVDVDRASSLSTELDALQSSAAAQVSHDANHAAFIDLDIANADSAMQRVARNAVNGDVSASAAAQVQGLLATATSRAQPLVGSAAANFSSAMKSMASRANRETSGVYDYQDLDSILAATSKEVSSTVITYLVDSAHERLSATVNVASTAVNVIDGQLRADANRLIASAANSATQMVTTDSHDDQLVSLDAKEASQTILDLADSAVASQPFASASSVIASTATVAMQRVGSLTSFAAANLSSTMNRLNTQARASLIANGADSKSAQRVQSSAIMAINEVANSYVASSASQLIASATDSASAIIARFDNQDAASTANDAIDSALATVANDFAKDRNQPDLMALDATNAINAIQSAALFITTTDEVASGNISISNAAESAYAVADEWGRTTQFDKQVRDIIADSTGRFASGEDVDIVVSEASDAIANVVSYLILAVANARLAALIANVGNNLKRLLNDKQYQAAQLRLLEFNEVAKHTIQKDVASSQLIQLDLTNIERDLTRLQAELVAVDGNAVALSAVADHASAATTNPYVHGSSDDYLNFVSAVNTVVRDFGAELDQATSAAAINQIDSLTQSYVTSQATNAIDATVASLDDQVRDLNNFVIQSSAYRVVHSIASQASVNVQSDYADFSAVSLDADNAISAATSVMDNAVTNDSVASGKRAARSIYSSAASFAVGLSWSDSVEFSMALASQSAATSYGPNANNSYLANSTARFVDQMTASYVASYANTALHNAASQALANLGPVNAQTKTNFTTVLHNVVGDLIDNVASDNADQELVDLDVQNGITMIDSLADSVVRADPGAAGQYIIASAANSATSGMALGAEMDEANFTSAINSVANQASISVNLVKKDLRLVNKAANSAARKMNHLATEYRNSLAQSTLYSTFDSAALVAESFANPAVQSQAANDVQSATEHFSSLLDADAANASYVDLDLANGTGEIDRLVASAASQDPAVRTHLYLDSIASDAAQRLVTFADDVQLNFTSAASRITNQTVGLVSYADDPTIVSAAMSSTATTFYRMANSAVVDSASATVSTIASDASRALQLFTDDNVRQQLRADILRVESAGLANINNDVADDDLLALDIRNVQRDASAAVSSAIDGDRHAAAIHHVQSVAASLSAANSIHDQVERTRMGLQLDSAAQSARADIVNAGSNTDLINVTVEATAASMGSIAQTFMVNDAQSQVAALTASANSALGWFSGDRRASLAANVDQLATVMNSQIDRYALDQNARQLMVQRGQASLSAYVDNVITNDHQAATSAAIGDLAASTVANVHHLSGTHQANFASEVAMTTSSANALNRQMVSDAKTATELQASTADAFDQVARKYVAESGYAALDAVASSANARFTQYGIDLDQVAEPVQSLLRDYNSMVDSDAGVEATVALDCHNASLEMNQMLAEFTAEDVTTNAKWSVQQGAASFATSLGVPSDASVAANYSSAVASVVHSANVALDEAAVDPDEVNQRVVSAYQALGSLTDQVVADSANAQLNSAYSSAAQLVSAVAADDTINAVFNSYANLITTDIANRRFASLDADNGAAALHQVVVNTINQDVQAAFRYRVASDAATISAASHLNRDDQVRFSSAIASVASAATVSSVANISQMNQVAVVTSQQMQSVADYYAGQSAVNAVSAAVSSATVRIAEFSDAAVNAVLQNVTKSVVSAISVDPQNQLATSLYAHDGVAAAESITASLIADHPLVSATERVNSMVDLATHDVLMSDSLADMNFLSAVAKQSLQASDAFVTAESDAQALDELTSQTSAAITSIANSYALASATSALHRANNSAMMIANQISDEQARSRADQGIVEQVSLASSVIANDVADKSRLNLDIANATANLDSVVTEAAAADPQTAFNNEVVSAFNAATSKAQSLTGSLAANYDSAINSASSAVRFENASVSSVDPSAVSSAAKRFQSITRDYITTSAEQVVSAHVAEVKARGHFKDDFMNELNFAFTKAQQTIALDAHDVELTTLDVHNAIDAIDRLYDSKMAKEPQTAFDHHFASQAASASEKIGKLDSHSAANFSSAANWIANENRKQIATFDNLAPAVKNAAKEMNRLANEYVRGSAANALRGMLDSANAQIELVHNYVQVERSFDQVASATNSVVATTSDDPAIVSLHVASANRRIASMATAAVAADSRASAMTQIHQFADSLQSAADFHGAPQQSFAAVVASVASQANDQLLEHRSAGATIADVEQRLQAAAGDLVVQIADQMVTEALDVANTQAIEIEDIHSRNRTISEIGRLVNSARELIKQHAHRPFFAYLDAQNAVEAVAKVTGHAIDADSIANAILSLNRIADQVVAKLQSLLKATALTHLDNEVHSVASAARQAIKASTADLVAVNVKFASAESQVASIANSYVAASANSIVASADQSAATQIEQLSNADARNTASRDILMLVGSAGAAIESDAAHFSYASLDADNASAAISSVTDKAIANDPRASANVMIATQIASTADMLNGMGLDDQAAFSAAVMPIKASATDRFERASGDAITIAQAADQSNLELTSVAQTFIMTSAKAVVSSAADSAIALLGEMFADSVAVVYGSVASAVDEALTRLDGDQSDFATVSLDAYNAKDDLARIVRENQNSYAHSAIDSQASHAASMAGILNARLRSVAINGITRHANAAHSTVDLHFGQTAATLSDVAATSATMDSLINEYVIKDPVTSANSVVASAASSANAKAANLNAEYVTEIDTSVASAVSQANSLIAMNPANSLLDSQLASDTASSMNSFVNMYQAMAANKITTSYAASAYAEIDVMDTKFKLLANSAVATEVDNVKHVLLDHVDEPDVIFDNVSSAATNMDSLVAEYGGQNSSAVVDAKQSFATRMSDMADDVYSQAQVLSINNRGQINRLNSSVANSASVSVSGATTISGVGSVFTSASSLVGSVVAIAVGFARETARAELANAVHDADKSLGTLEPNDKRGANSAIDTIMAETYGQLTIASDTPTVVDKTKQSIEKIQAAVNAALSNNLMNIKDSYKAQINSAAQAAYQEETGFNAKANSFTNETINQAASAANANIDGTNNLAEIQRLTNAGINSIDEANSVAVTNFKTSGSSMLASAANSATDRTNTLDSDERAAVNSMIGSLVNGANFGLDSASNVAEASAAVASGTAAIGSAVESTIASVISSAMAMASDLKAETKRDSIRMQISAAAEKARTFATSFESGAASAVDNYIDQTASSAAQLIIDADNDDDAEQIASSGAVNLQMAATYSVADSYAASMQRSANSVADSLADSAASFSQATDHADVTSAITAATNETKDKINGSRDTKRINSLVNLLVKNLNKLIGNDNHDQFDIDRIDAKAKIDQTAHALLAKLGPMTHGVKQKITASIQSETEQLNARIDQSTSAEKINRVVEGAKSRFEAQMVTINNAEVKNAKAEAKQVISSNSQNALVKLSGIGEVFLETATETISEVIERAYRDIDAAETFDRVTELTNQTSGEINHIVSEAISMNQKMH</sequence>
<dbReference type="EMBL" id="CP093361">
    <property type="protein sequence ID" value="UQS87452.1"/>
    <property type="molecule type" value="Genomic_DNA"/>
</dbReference>
<evidence type="ECO:0000256" key="1">
    <source>
        <dbReference type="SAM" id="Coils"/>
    </source>
</evidence>
<name>A0A976X6Q4_9LACO</name>
<evidence type="ECO:0000313" key="4">
    <source>
        <dbReference type="Proteomes" id="UP000831181"/>
    </source>
</evidence>
<feature type="region of interest" description="Disordered" evidence="2">
    <location>
        <begin position="1"/>
        <end position="24"/>
    </location>
</feature>
<dbReference type="Proteomes" id="UP000831181">
    <property type="component" value="Chromosome"/>
</dbReference>
<proteinExistence type="predicted"/>
<dbReference type="KEGG" id="lbe:MOO44_04670"/>
<evidence type="ECO:0000256" key="2">
    <source>
        <dbReference type="SAM" id="MobiDB-lite"/>
    </source>
</evidence>
<feature type="coiled-coil region" evidence="1">
    <location>
        <begin position="3373"/>
        <end position="3400"/>
    </location>
</feature>
<keyword evidence="4" id="KW-1185">Reference proteome</keyword>
<reference evidence="3" key="1">
    <citation type="journal article" date="2022" name="Int. J. Syst. Evol. Microbiol.">
        <title>Apilactobacillus apisilvae sp. nov., Nicolia spurrieriana gen. nov. sp. nov., Bombilactobacillus folatiphilus sp. nov. and Bombilactobacillus thymidiniphilus sp. nov., four new lactic acid bacterial isolates from stingless bees Tetragonula carbonaria and Austroplebeia australis.</title>
        <authorList>
            <person name="Oliphant S.A."/>
            <person name="Watson-Haigh N.S."/>
            <person name="Sumby K.M."/>
            <person name="Gardner J."/>
            <person name="Groom S."/>
            <person name="Jiranek V."/>
        </authorList>
    </citation>
    <scope>NUCLEOTIDE SEQUENCE</scope>
    <source>
        <strain evidence="3">SGEP1_A5</strain>
    </source>
</reference>
<keyword evidence="1" id="KW-0175">Coiled coil</keyword>
<gene>
    <name evidence="3" type="ORF">MOO44_04670</name>
</gene>
<accession>A0A976X6Q4</accession>
<dbReference type="RefSeq" id="WP_260117259.1">
    <property type="nucleotide sequence ID" value="NZ_CP093361.1"/>
</dbReference>
<feature type="coiled-coil region" evidence="1">
    <location>
        <begin position="2714"/>
        <end position="2741"/>
    </location>
</feature>
<organism evidence="3 4">
    <name type="scientific">Nicoliella spurrieriana</name>
    <dbReference type="NCBI Taxonomy" id="2925830"/>
    <lineage>
        <taxon>Bacteria</taxon>
        <taxon>Bacillati</taxon>
        <taxon>Bacillota</taxon>
        <taxon>Bacilli</taxon>
        <taxon>Lactobacillales</taxon>
        <taxon>Lactobacillaceae</taxon>
        <taxon>Nicoliella</taxon>
    </lineage>
</organism>
<protein>
    <submittedName>
        <fullName evidence="3">Uncharacterized protein</fullName>
    </submittedName>
</protein>
<evidence type="ECO:0000313" key="3">
    <source>
        <dbReference type="EMBL" id="UQS87452.1"/>
    </source>
</evidence>